<feature type="repeat" description="TPR" evidence="8">
    <location>
        <begin position="258"/>
        <end position="291"/>
    </location>
</feature>
<keyword evidence="10" id="KW-1185">Reference proteome</keyword>
<comment type="caution">
    <text evidence="9">The sequence shown here is derived from an EMBL/GenBank/DDBJ whole genome shotgun (WGS) entry which is preliminary data.</text>
</comment>
<protein>
    <recommendedName>
        <fullName evidence="11">Peroxisomal targeting signal 1 receptor</fullName>
    </recommendedName>
</protein>
<name>A0ABQ9FSU3_TEGGR</name>
<proteinExistence type="inferred from homology"/>
<dbReference type="InterPro" id="IPR011990">
    <property type="entry name" value="TPR-like_helical_dom_sf"/>
</dbReference>
<dbReference type="InterPro" id="IPR019734">
    <property type="entry name" value="TPR_rpt"/>
</dbReference>
<evidence type="ECO:0000256" key="2">
    <source>
        <dbReference type="ARBA" id="ARBA00004496"/>
    </source>
</evidence>
<evidence type="ECO:0000256" key="4">
    <source>
        <dbReference type="ARBA" id="ARBA00022490"/>
    </source>
</evidence>
<keyword evidence="7" id="KW-0576">Peroxisome</keyword>
<evidence type="ECO:0000256" key="7">
    <source>
        <dbReference type="ARBA" id="ARBA00023140"/>
    </source>
</evidence>
<evidence type="ECO:0000256" key="1">
    <source>
        <dbReference type="ARBA" id="ARBA00004275"/>
    </source>
</evidence>
<evidence type="ECO:0000256" key="8">
    <source>
        <dbReference type="PROSITE-ProRule" id="PRU00339"/>
    </source>
</evidence>
<dbReference type="Proteomes" id="UP001217089">
    <property type="component" value="Unassembled WGS sequence"/>
</dbReference>
<dbReference type="PROSITE" id="PS50005">
    <property type="entry name" value="TPR"/>
    <property type="match status" value="3"/>
</dbReference>
<feature type="repeat" description="TPR" evidence="8">
    <location>
        <begin position="148"/>
        <end position="181"/>
    </location>
</feature>
<accession>A0ABQ9FSU3</accession>
<evidence type="ECO:0008006" key="11">
    <source>
        <dbReference type="Google" id="ProtNLM"/>
    </source>
</evidence>
<comment type="similarity">
    <text evidence="3">Belongs to the peroxisomal targeting signal receptor family.</text>
</comment>
<evidence type="ECO:0000313" key="10">
    <source>
        <dbReference type="Proteomes" id="UP001217089"/>
    </source>
</evidence>
<sequence length="408" mass="46239">MFMKFVKKISDGEIKIKDNEVIMQSSGEKAESWAQEFTSQPHMKQSLVDQWEDEFADFTSNRTTTDEEFWQKLQHHWEEIDKENNDDHPWLTEFEQTEPFKVYEFEEQNPLLDHPDPFQAGLDKLNEGDIPNAVLLFEAAVQKQEDHSQAWQYLGTTQAENEQEPLAIAALKKCLELDPGNLTAIMSLAVSYTNESLASHACHSLKSWLKNNPKYSHLVPEELDQAPKVSSYISSSEHDEVQQLYIKAARMSPEELDADIQCGLGVLFNLSGEYNKAVDCFTAALQVRPKDALLWNKLGATLANGNRSEEAVDAYHNALQIAPGFIRSRYNLGIACINLGAHREAVEHFLTALNMQKSSHGTKDPQSVMSKNIWTTLRMAISLMGRPDLYSACDNNDLDKLNSEFIHS</sequence>
<evidence type="ECO:0000313" key="9">
    <source>
        <dbReference type="EMBL" id="KAJ8320334.1"/>
    </source>
</evidence>
<keyword evidence="6 8" id="KW-0802">TPR repeat</keyword>
<dbReference type="PANTHER" id="PTHR10130:SF0">
    <property type="entry name" value="GH08708P"/>
    <property type="match status" value="1"/>
</dbReference>
<dbReference type="Pfam" id="PF13181">
    <property type="entry name" value="TPR_8"/>
    <property type="match status" value="1"/>
</dbReference>
<gene>
    <name evidence="9" type="ORF">KUTeg_001921</name>
</gene>
<dbReference type="EMBL" id="JARBDR010000141">
    <property type="protein sequence ID" value="KAJ8320334.1"/>
    <property type="molecule type" value="Genomic_DNA"/>
</dbReference>
<dbReference type="SUPFAM" id="SSF48452">
    <property type="entry name" value="TPR-like"/>
    <property type="match status" value="1"/>
</dbReference>
<evidence type="ECO:0000256" key="3">
    <source>
        <dbReference type="ARBA" id="ARBA00005348"/>
    </source>
</evidence>
<dbReference type="Gene3D" id="1.25.40.10">
    <property type="entry name" value="Tetratricopeptide repeat domain"/>
    <property type="match status" value="1"/>
</dbReference>
<evidence type="ECO:0000256" key="6">
    <source>
        <dbReference type="ARBA" id="ARBA00022803"/>
    </source>
</evidence>
<organism evidence="9 10">
    <name type="scientific">Tegillarca granosa</name>
    <name type="common">Malaysian cockle</name>
    <name type="synonym">Anadara granosa</name>
    <dbReference type="NCBI Taxonomy" id="220873"/>
    <lineage>
        <taxon>Eukaryota</taxon>
        <taxon>Metazoa</taxon>
        <taxon>Spiralia</taxon>
        <taxon>Lophotrochozoa</taxon>
        <taxon>Mollusca</taxon>
        <taxon>Bivalvia</taxon>
        <taxon>Autobranchia</taxon>
        <taxon>Pteriomorphia</taxon>
        <taxon>Arcoida</taxon>
        <taxon>Arcoidea</taxon>
        <taxon>Arcidae</taxon>
        <taxon>Tegillarca</taxon>
    </lineage>
</organism>
<keyword evidence="5" id="KW-0677">Repeat</keyword>
<dbReference type="InterPro" id="IPR024111">
    <property type="entry name" value="PEX5/PEX5L"/>
</dbReference>
<comment type="subcellular location">
    <subcellularLocation>
        <location evidence="2">Cytoplasm</location>
    </subcellularLocation>
    <subcellularLocation>
        <location evidence="1">Peroxisome</location>
    </subcellularLocation>
</comment>
<feature type="repeat" description="TPR" evidence="8">
    <location>
        <begin position="292"/>
        <end position="325"/>
    </location>
</feature>
<evidence type="ECO:0000256" key="5">
    <source>
        <dbReference type="ARBA" id="ARBA00022737"/>
    </source>
</evidence>
<dbReference type="PANTHER" id="PTHR10130">
    <property type="entry name" value="PEROXISOMAL TARGETING SIGNAL 1 RECEPTOR PEX5"/>
    <property type="match status" value="1"/>
</dbReference>
<dbReference type="Pfam" id="PF13432">
    <property type="entry name" value="TPR_16"/>
    <property type="match status" value="2"/>
</dbReference>
<reference evidence="9 10" key="1">
    <citation type="submission" date="2022-12" db="EMBL/GenBank/DDBJ databases">
        <title>Chromosome-level genome of Tegillarca granosa.</title>
        <authorList>
            <person name="Kim J."/>
        </authorList>
    </citation>
    <scope>NUCLEOTIDE SEQUENCE [LARGE SCALE GENOMIC DNA]</scope>
    <source>
        <strain evidence="9">Teg-2019</strain>
        <tissue evidence="9">Adductor muscle</tissue>
    </source>
</reference>
<dbReference type="SMART" id="SM00028">
    <property type="entry name" value="TPR"/>
    <property type="match status" value="4"/>
</dbReference>
<keyword evidence="4" id="KW-0963">Cytoplasm</keyword>